<organism evidence="2 3">
    <name type="scientific">Teladorsagia circumcincta</name>
    <name type="common">Brown stomach worm</name>
    <name type="synonym">Ostertagia circumcincta</name>
    <dbReference type="NCBI Taxonomy" id="45464"/>
    <lineage>
        <taxon>Eukaryota</taxon>
        <taxon>Metazoa</taxon>
        <taxon>Ecdysozoa</taxon>
        <taxon>Nematoda</taxon>
        <taxon>Chromadorea</taxon>
        <taxon>Rhabditida</taxon>
        <taxon>Rhabditina</taxon>
        <taxon>Rhabditomorpha</taxon>
        <taxon>Strongyloidea</taxon>
        <taxon>Trichostrongylidae</taxon>
        <taxon>Teladorsagia</taxon>
    </lineage>
</organism>
<proteinExistence type="predicted"/>
<gene>
    <name evidence="2" type="ORF">TELCIR_18075</name>
</gene>
<dbReference type="OrthoDB" id="5850002at2759"/>
<evidence type="ECO:0000256" key="1">
    <source>
        <dbReference type="SAM" id="Phobius"/>
    </source>
</evidence>
<reference evidence="2 3" key="1">
    <citation type="submission" date="2015-09" db="EMBL/GenBank/DDBJ databases">
        <title>Draft genome of the parasitic nematode Teladorsagia circumcincta isolate WARC Sus (inbred).</title>
        <authorList>
            <person name="Mitreva M."/>
        </authorList>
    </citation>
    <scope>NUCLEOTIDE SEQUENCE [LARGE SCALE GENOMIC DNA]</scope>
    <source>
        <strain evidence="2 3">S</strain>
    </source>
</reference>
<keyword evidence="3" id="KW-1185">Reference proteome</keyword>
<keyword evidence="1" id="KW-1133">Transmembrane helix</keyword>
<dbReference type="EMBL" id="KZ355502">
    <property type="protein sequence ID" value="PIO60427.1"/>
    <property type="molecule type" value="Genomic_DNA"/>
</dbReference>
<dbReference type="AlphaFoldDB" id="A0A2G9TR67"/>
<feature type="transmembrane region" description="Helical" evidence="1">
    <location>
        <begin position="32"/>
        <end position="51"/>
    </location>
</feature>
<evidence type="ECO:0000313" key="2">
    <source>
        <dbReference type="EMBL" id="PIO60427.1"/>
    </source>
</evidence>
<evidence type="ECO:0000313" key="3">
    <source>
        <dbReference type="Proteomes" id="UP000230423"/>
    </source>
</evidence>
<feature type="transmembrane region" description="Helical" evidence="1">
    <location>
        <begin position="57"/>
        <end position="75"/>
    </location>
</feature>
<name>A0A2G9TR67_TELCI</name>
<accession>A0A2G9TR67</accession>
<sequence length="239" mass="25937">MTIATSLQEKKLQDCVESDTIRVISGAAARRTVYLIYICVIASTAGILYLFPTTVIITGFIVLQVLLLASLYPLVKFAIMTEDHDLVWDQDGVHWLKISDIVQVNEYSKVTRVATVGPQVAGTAQEVIMDSYAISVHVNNDRVAVLVGTTLTSRADTTTTVAGENTVRQSGTDIHQEVPHKEVTVVAATPTVIVQDLRPGRTAVIIVVHVLALQHQGTLVRQTVLPLIHPRAVVSTTVP</sequence>
<keyword evidence="1" id="KW-0472">Membrane</keyword>
<protein>
    <submittedName>
        <fullName evidence="2">Uncharacterized protein</fullName>
    </submittedName>
</protein>
<dbReference type="Proteomes" id="UP000230423">
    <property type="component" value="Unassembled WGS sequence"/>
</dbReference>
<keyword evidence="1" id="KW-0812">Transmembrane</keyword>